<organism evidence="1 2">
    <name type="scientific">Oceanimonas pelagia</name>
    <dbReference type="NCBI Taxonomy" id="3028314"/>
    <lineage>
        <taxon>Bacteria</taxon>
        <taxon>Pseudomonadati</taxon>
        <taxon>Pseudomonadota</taxon>
        <taxon>Gammaproteobacteria</taxon>
        <taxon>Aeromonadales</taxon>
        <taxon>Aeromonadaceae</taxon>
        <taxon>Oceanimonas</taxon>
    </lineage>
</organism>
<dbReference type="AlphaFoldDB" id="A0AA50KLZ7"/>
<dbReference type="RefSeq" id="WP_306760711.1">
    <property type="nucleotide sequence ID" value="NZ_CP118224.1"/>
</dbReference>
<evidence type="ECO:0000313" key="2">
    <source>
        <dbReference type="Proteomes" id="UP001223802"/>
    </source>
</evidence>
<name>A0AA50KLZ7_9GAMM</name>
<evidence type="ECO:0000313" key="1">
    <source>
        <dbReference type="EMBL" id="WMC09516.1"/>
    </source>
</evidence>
<accession>A0AA50KLZ7</accession>
<dbReference type="Proteomes" id="UP001223802">
    <property type="component" value="Chromosome"/>
</dbReference>
<dbReference type="EMBL" id="CP118224">
    <property type="protein sequence ID" value="WMC09516.1"/>
    <property type="molecule type" value="Genomic_DNA"/>
</dbReference>
<gene>
    <name evidence="1" type="ORF">PU634_10350</name>
</gene>
<reference evidence="1 2" key="1">
    <citation type="submission" date="2023-02" db="EMBL/GenBank/DDBJ databases">
        <title>Complete genome sequence of a novel bacterium Oceanimonas sp. NTOU-MSR1 isolated from marine coast sediment.</title>
        <authorList>
            <person name="Yang H.-T."/>
            <person name="Chen Y.-L."/>
            <person name="Ho Y.-N."/>
        </authorList>
    </citation>
    <scope>NUCLEOTIDE SEQUENCE [LARGE SCALE GENOMIC DNA]</scope>
    <source>
        <strain evidence="1 2">NTOU-MSR1</strain>
    </source>
</reference>
<protein>
    <submittedName>
        <fullName evidence="1">Uncharacterized protein</fullName>
    </submittedName>
</protein>
<proteinExistence type="predicted"/>
<sequence length="135" mass="14029">MSQVIGDGVIHASIYNEDASLTWHFDGVIDGSERNAPVSVKAGVNKTVEVAPADAELVGRLFKAEDRTVEGIKVCSVFHHGVWTFPYDELAAPAVGDSVVGAGAGKVKKAGAGAGKNTLVSSVDTTAKTCDVIFR</sequence>
<dbReference type="KEGG" id="ope:PU634_10350"/>
<keyword evidence="2" id="KW-1185">Reference proteome</keyword>